<gene>
    <name evidence="1" type="ORF">rsdtw13_11270</name>
</gene>
<accession>A0ACB5RA18</accession>
<dbReference type="Proteomes" id="UP001058074">
    <property type="component" value="Unassembled WGS sequence"/>
</dbReference>
<keyword evidence="2" id="KW-1185">Reference proteome</keyword>
<protein>
    <submittedName>
        <fullName evidence="1">Uncharacterized protein</fullName>
    </submittedName>
</protein>
<reference evidence="1" key="1">
    <citation type="journal article" date="2025" name="Int. J. Syst. Evol. Microbiol.">
        <title>Inconstantimicrobium mannanitabidum sp. nov., a novel member of the family Clostridiaceae isolated from anoxic soil under the treatment of reductive soil disinfestation.</title>
        <authorList>
            <person name="Ueki A."/>
            <person name="Tonouchi A."/>
            <person name="Honma S."/>
            <person name="Kaku N."/>
            <person name="Ueki K."/>
        </authorList>
    </citation>
    <scope>NUCLEOTIDE SEQUENCE</scope>
    <source>
        <strain evidence="1">TW13</strain>
    </source>
</reference>
<name>A0ACB5RA18_9CLOT</name>
<evidence type="ECO:0000313" key="2">
    <source>
        <dbReference type="Proteomes" id="UP001058074"/>
    </source>
</evidence>
<sequence>MGQRQRVQAIAIQNNGVLFGSGMIDEKQNTHFFIGGGIEEGETAEEAIIRELREEANVDATIIFKFEKEYKENHHTFLVKIGEQEVSLGYDPEEEEVEKPANLKALQKLEFIALNEGSRFSAIDLEYFKILLEECNARSYFPEWYGKMKRLVECC</sequence>
<proteinExistence type="predicted"/>
<comment type="caution">
    <text evidence="1">The sequence shown here is derived from an EMBL/GenBank/DDBJ whole genome shotgun (WGS) entry which is preliminary data.</text>
</comment>
<evidence type="ECO:0000313" key="1">
    <source>
        <dbReference type="EMBL" id="GKX65869.1"/>
    </source>
</evidence>
<dbReference type="EMBL" id="BROD01000001">
    <property type="protein sequence ID" value="GKX65869.1"/>
    <property type="molecule type" value="Genomic_DNA"/>
</dbReference>
<organism evidence="1 2">
    <name type="scientific">Inconstantimicrobium mannanitabidum</name>
    <dbReference type="NCBI Taxonomy" id="1604901"/>
    <lineage>
        <taxon>Bacteria</taxon>
        <taxon>Bacillati</taxon>
        <taxon>Bacillota</taxon>
        <taxon>Clostridia</taxon>
        <taxon>Eubacteriales</taxon>
        <taxon>Clostridiaceae</taxon>
        <taxon>Inconstantimicrobium</taxon>
    </lineage>
</organism>